<dbReference type="GO" id="GO:0016780">
    <property type="term" value="F:phosphotransferase activity, for other substituted phosphate groups"/>
    <property type="evidence" value="ECO:0007669"/>
    <property type="project" value="TreeGrafter"/>
</dbReference>
<comment type="caution">
    <text evidence="4">The sequence shown here is derived from an EMBL/GenBank/DDBJ whole genome shotgun (WGS) entry which is preliminary data.</text>
</comment>
<protein>
    <submittedName>
        <fullName evidence="4">Sugar transferase</fullName>
    </submittedName>
</protein>
<dbReference type="PANTHER" id="PTHR30576">
    <property type="entry name" value="COLANIC BIOSYNTHESIS UDP-GLUCOSE LIPID CARRIER TRANSFERASE"/>
    <property type="match status" value="1"/>
</dbReference>
<gene>
    <name evidence="4" type="ORF">AKJ17_16285</name>
</gene>
<organism evidence="4 5">
    <name type="scientific">Vibrio nereis</name>
    <dbReference type="NCBI Taxonomy" id="693"/>
    <lineage>
        <taxon>Bacteria</taxon>
        <taxon>Pseudomonadati</taxon>
        <taxon>Pseudomonadota</taxon>
        <taxon>Gammaproteobacteria</taxon>
        <taxon>Vibrionales</taxon>
        <taxon>Vibrionaceae</taxon>
        <taxon>Vibrio</taxon>
    </lineage>
</organism>
<name>A0A0M0HJM6_VIBNE</name>
<evidence type="ECO:0000313" key="4">
    <source>
        <dbReference type="EMBL" id="KOO02246.1"/>
    </source>
</evidence>
<evidence type="ECO:0000256" key="1">
    <source>
        <dbReference type="ARBA" id="ARBA00006464"/>
    </source>
</evidence>
<comment type="similarity">
    <text evidence="1">Belongs to the bacterial sugar transferase family.</text>
</comment>
<keyword evidence="2" id="KW-1133">Transmembrane helix</keyword>
<feature type="transmembrane region" description="Helical" evidence="2">
    <location>
        <begin position="12"/>
        <end position="35"/>
    </location>
</feature>
<evidence type="ECO:0000256" key="2">
    <source>
        <dbReference type="SAM" id="Phobius"/>
    </source>
</evidence>
<dbReference type="Pfam" id="PF02397">
    <property type="entry name" value="Bac_transf"/>
    <property type="match status" value="1"/>
</dbReference>
<reference evidence="5" key="1">
    <citation type="submission" date="2015-08" db="EMBL/GenBank/DDBJ databases">
        <title>Vibrio galatheae sp. nov., a novel member of the Vibrionaceae family isolated from the Solomon Islands.</title>
        <authorList>
            <person name="Giubergia S."/>
            <person name="Machado H."/>
            <person name="Mateiu R.V."/>
            <person name="Gram L."/>
        </authorList>
    </citation>
    <scope>NUCLEOTIDE SEQUENCE [LARGE SCALE GENOMIC DNA]</scope>
    <source>
        <strain evidence="5">DSM 19584</strain>
    </source>
</reference>
<feature type="domain" description="Bacterial sugar transferase" evidence="3">
    <location>
        <begin position="9"/>
        <end position="185"/>
    </location>
</feature>
<sequence>MKLGRIKVKRFIDVLFSIIGLVLLSPILLVLSFIIRSDGGPALFRQVRVGLHGKEFEIFKFRSMIINAEQLGGYSTQSNDLRITNIGKIIRKTSLDELPQLFNVLKGDMSLVGPRPNVPAQREEYDKLQWEKRNSVLPGITGLAQATLRSKATWQERFELDIEYVNKSSLHYDFYIILLTFKQVFFKGGN</sequence>
<dbReference type="EMBL" id="LHPJ01000018">
    <property type="protein sequence ID" value="KOO02246.1"/>
    <property type="molecule type" value="Genomic_DNA"/>
</dbReference>
<dbReference type="PANTHER" id="PTHR30576:SF0">
    <property type="entry name" value="UNDECAPRENYL-PHOSPHATE N-ACETYLGALACTOSAMINYL 1-PHOSPHATE TRANSFERASE-RELATED"/>
    <property type="match status" value="1"/>
</dbReference>
<dbReference type="InterPro" id="IPR003362">
    <property type="entry name" value="Bact_transf"/>
</dbReference>
<accession>A0A0M0HJM6</accession>
<dbReference type="Proteomes" id="UP000037515">
    <property type="component" value="Unassembled WGS sequence"/>
</dbReference>
<proteinExistence type="inferred from homology"/>
<dbReference type="STRING" id="693.AKJ17_16285"/>
<keyword evidence="2" id="KW-0472">Membrane</keyword>
<evidence type="ECO:0000259" key="3">
    <source>
        <dbReference type="Pfam" id="PF02397"/>
    </source>
</evidence>
<dbReference type="AlphaFoldDB" id="A0A0M0HJM6"/>
<dbReference type="PATRIC" id="fig|693.5.peg.3316"/>
<keyword evidence="4" id="KW-0808">Transferase</keyword>
<evidence type="ECO:0000313" key="5">
    <source>
        <dbReference type="Proteomes" id="UP000037515"/>
    </source>
</evidence>
<keyword evidence="2" id="KW-0812">Transmembrane</keyword>
<keyword evidence="5" id="KW-1185">Reference proteome</keyword>